<evidence type="ECO:0000259" key="1">
    <source>
        <dbReference type="Pfam" id="PF13403"/>
    </source>
</evidence>
<accession>A0A1I1MH69</accession>
<dbReference type="InterPro" id="IPR056573">
    <property type="entry name" value="Lectin_L-type_dom"/>
</dbReference>
<protein>
    <submittedName>
        <fullName evidence="2">Hint domain-containing protein</fullName>
    </submittedName>
</protein>
<dbReference type="Proteomes" id="UP000231644">
    <property type="component" value="Unassembled WGS sequence"/>
</dbReference>
<dbReference type="InterPro" id="IPR013320">
    <property type="entry name" value="ConA-like_dom_sf"/>
</dbReference>
<gene>
    <name evidence="2" type="ORF">SAMN05421762_2334</name>
</gene>
<dbReference type="OrthoDB" id="6305173at2"/>
<sequence length="424" mass="45504">MARSVDWDGTNTVTSGSTTYDVVSDVYTLTPDTPFEAGLVTSSTSYSLSYDFTFSFDSYFGDDDAGADGITWLMHADPAGSAVTPGPGGEFLGTQNIQNAWVLEYDTYQNTGEVSYDHIQLRGQSDAGGSFDPAYRATPELALDAANVEDGLWHTNTYTWTAATQTLTVTFDGVTLGQVVFDVGDANGDGFSANDLDTVLGGSDRVIFTFGGSTGGASNEQAVRDIQMTGTICFVRGTRILTPKGEVPVQRLEVGDLVETRDHGPQVIRWIGATRALAKGTLAPIRFAPGTIGNHAPLLVSPQHRMLVTGWQAELLMGEPECLVPALGLVNDRSVRPVADGRAVEYWHILFDAHEVIFANGAPAESLLLGDIALATLSQAYRDEITRLFPRLAQQGPHSVRPLVPQALARAFALPHPRRLPRAG</sequence>
<evidence type="ECO:0000313" key="2">
    <source>
        <dbReference type="EMBL" id="SFC82448.1"/>
    </source>
</evidence>
<dbReference type="AlphaFoldDB" id="A0A1I1MH69"/>
<dbReference type="Pfam" id="PF18483">
    <property type="entry name" value="Lectin_L-type_dom"/>
    <property type="match status" value="1"/>
</dbReference>
<evidence type="ECO:0000313" key="3">
    <source>
        <dbReference type="Proteomes" id="UP000231644"/>
    </source>
</evidence>
<reference evidence="2 3" key="1">
    <citation type="submission" date="2016-10" db="EMBL/GenBank/DDBJ databases">
        <authorList>
            <person name="de Groot N.N."/>
        </authorList>
    </citation>
    <scope>NUCLEOTIDE SEQUENCE [LARGE SCALE GENOMIC DNA]</scope>
    <source>
        <strain evidence="2 3">DSM 29619</strain>
    </source>
</reference>
<organism evidence="2 3">
    <name type="scientific">Pseudooceanicola nitratireducens</name>
    <dbReference type="NCBI Taxonomy" id="517719"/>
    <lineage>
        <taxon>Bacteria</taxon>
        <taxon>Pseudomonadati</taxon>
        <taxon>Pseudomonadota</taxon>
        <taxon>Alphaproteobacteria</taxon>
        <taxon>Rhodobacterales</taxon>
        <taxon>Paracoccaceae</taxon>
        <taxon>Pseudooceanicola</taxon>
    </lineage>
</organism>
<dbReference type="EMBL" id="FOLX01000001">
    <property type="protein sequence ID" value="SFC82448.1"/>
    <property type="molecule type" value="Genomic_DNA"/>
</dbReference>
<dbReference type="SUPFAM" id="SSF49899">
    <property type="entry name" value="Concanavalin A-like lectins/glucanases"/>
    <property type="match status" value="1"/>
</dbReference>
<dbReference type="CDD" id="cd01951">
    <property type="entry name" value="lectin_L-type"/>
    <property type="match status" value="1"/>
</dbReference>
<dbReference type="InterPro" id="IPR036844">
    <property type="entry name" value="Hint_dom_sf"/>
</dbReference>
<feature type="domain" description="Hedgehog/Intein (Hint)" evidence="1">
    <location>
        <begin position="232"/>
        <end position="370"/>
    </location>
</feature>
<name>A0A1I1MH69_9RHOB</name>
<dbReference type="Gene3D" id="2.170.16.10">
    <property type="entry name" value="Hedgehog/Intein (Hint) domain"/>
    <property type="match status" value="1"/>
</dbReference>
<dbReference type="InterPro" id="IPR028992">
    <property type="entry name" value="Hedgehog/Intein_dom"/>
</dbReference>
<dbReference type="STRING" id="517719.SAMN05421762_2334"/>
<keyword evidence="3" id="KW-1185">Reference proteome</keyword>
<dbReference type="Pfam" id="PF13403">
    <property type="entry name" value="Hint_2"/>
    <property type="match status" value="1"/>
</dbReference>
<proteinExistence type="predicted"/>
<dbReference type="RefSeq" id="WP_093447927.1">
    <property type="nucleotide sequence ID" value="NZ_FNZG01000001.1"/>
</dbReference>
<dbReference type="Gene3D" id="2.60.120.200">
    <property type="match status" value="1"/>
</dbReference>
<dbReference type="SUPFAM" id="SSF51294">
    <property type="entry name" value="Hedgehog/intein (Hint) domain"/>
    <property type="match status" value="1"/>
</dbReference>